<proteinExistence type="predicted"/>
<organism evidence="2 3">
    <name type="scientific">Pendulispora brunnea</name>
    <dbReference type="NCBI Taxonomy" id="2905690"/>
    <lineage>
        <taxon>Bacteria</taxon>
        <taxon>Pseudomonadati</taxon>
        <taxon>Myxococcota</taxon>
        <taxon>Myxococcia</taxon>
        <taxon>Myxococcales</taxon>
        <taxon>Sorangiineae</taxon>
        <taxon>Pendulisporaceae</taxon>
        <taxon>Pendulispora</taxon>
    </lineage>
</organism>
<sequence length="109" mass="11848">MAASVVTAPPAKAKSLHASSSDEEFLAQDCERVRHEVHWGRNVNTWQCDLMTHGQVSDAQKGDSVWLADWPEGVAYVKDGWNYADTPGAFAVGQQTCARLVGLGGTWCN</sequence>
<accession>A0ABZ2K6H0</accession>
<feature type="region of interest" description="Disordered" evidence="1">
    <location>
        <begin position="1"/>
        <end position="22"/>
    </location>
</feature>
<reference evidence="2 3" key="1">
    <citation type="submission" date="2021-12" db="EMBL/GenBank/DDBJ databases">
        <title>Discovery of the Pendulisporaceae a myxobacterial family with distinct sporulation behavior and unique specialized metabolism.</title>
        <authorList>
            <person name="Garcia R."/>
            <person name="Popoff A."/>
            <person name="Bader C.D."/>
            <person name="Loehr J."/>
            <person name="Walesch S."/>
            <person name="Walt C."/>
            <person name="Boldt J."/>
            <person name="Bunk B."/>
            <person name="Haeckl F.J.F.P.J."/>
            <person name="Gunesch A.P."/>
            <person name="Birkelbach J."/>
            <person name="Nuebel U."/>
            <person name="Pietschmann T."/>
            <person name="Bach T."/>
            <person name="Mueller R."/>
        </authorList>
    </citation>
    <scope>NUCLEOTIDE SEQUENCE [LARGE SCALE GENOMIC DNA]</scope>
    <source>
        <strain evidence="2 3">MSr12523</strain>
    </source>
</reference>
<dbReference type="RefSeq" id="WP_394844887.1">
    <property type="nucleotide sequence ID" value="NZ_CP089982.1"/>
</dbReference>
<evidence type="ECO:0000313" key="2">
    <source>
        <dbReference type="EMBL" id="WXA94286.1"/>
    </source>
</evidence>
<protein>
    <submittedName>
        <fullName evidence="2">Uncharacterized protein</fullName>
    </submittedName>
</protein>
<dbReference type="Proteomes" id="UP001379533">
    <property type="component" value="Chromosome"/>
</dbReference>
<name>A0ABZ2K6H0_9BACT</name>
<gene>
    <name evidence="2" type="ORF">LZC95_48560</name>
</gene>
<keyword evidence="3" id="KW-1185">Reference proteome</keyword>
<dbReference type="EMBL" id="CP089982">
    <property type="protein sequence ID" value="WXA94286.1"/>
    <property type="molecule type" value="Genomic_DNA"/>
</dbReference>
<evidence type="ECO:0000256" key="1">
    <source>
        <dbReference type="SAM" id="MobiDB-lite"/>
    </source>
</evidence>
<evidence type="ECO:0000313" key="3">
    <source>
        <dbReference type="Proteomes" id="UP001379533"/>
    </source>
</evidence>